<dbReference type="Proteomes" id="UP001652542">
    <property type="component" value="Unassembled WGS sequence"/>
</dbReference>
<evidence type="ECO:0000256" key="3">
    <source>
        <dbReference type="ARBA" id="ARBA00022475"/>
    </source>
</evidence>
<name>A0ABT2ZFZ5_9RHOB</name>
<feature type="transmembrane region" description="Helical" evidence="7">
    <location>
        <begin position="70"/>
        <end position="88"/>
    </location>
</feature>
<dbReference type="Pfam" id="PF07681">
    <property type="entry name" value="DoxX"/>
    <property type="match status" value="1"/>
</dbReference>
<feature type="transmembrane region" description="Helical" evidence="7">
    <location>
        <begin position="6"/>
        <end position="29"/>
    </location>
</feature>
<evidence type="ECO:0000256" key="1">
    <source>
        <dbReference type="ARBA" id="ARBA00004651"/>
    </source>
</evidence>
<comment type="caution">
    <text evidence="8">The sequence shown here is derived from an EMBL/GenBank/DDBJ whole genome shotgun (WGS) entry which is preliminary data.</text>
</comment>
<evidence type="ECO:0000313" key="8">
    <source>
        <dbReference type="EMBL" id="MCV2870062.1"/>
    </source>
</evidence>
<gene>
    <name evidence="8" type="ORF">OEW28_15635</name>
</gene>
<comment type="similarity">
    <text evidence="2">Belongs to the DoxX family.</text>
</comment>
<sequence length="132" mass="13578">MTSVNAFAILAARIMIAAMFLVAGIGKLGDVAGFTGYMTSAGVPAILAWPVILLEIAGAAALVAGFQTRIAALALAGFTIMAGALYHLQPADQMQMIMFYKNLAITGGLLMLAVTGAGHYAFDNRRVASAVA</sequence>
<dbReference type="PANTHER" id="PTHR33452:SF1">
    <property type="entry name" value="INNER MEMBRANE PROTEIN YPHA-RELATED"/>
    <property type="match status" value="1"/>
</dbReference>
<evidence type="ECO:0000256" key="5">
    <source>
        <dbReference type="ARBA" id="ARBA00022989"/>
    </source>
</evidence>
<evidence type="ECO:0000256" key="2">
    <source>
        <dbReference type="ARBA" id="ARBA00006679"/>
    </source>
</evidence>
<keyword evidence="4 7" id="KW-0812">Transmembrane</keyword>
<comment type="subcellular location">
    <subcellularLocation>
        <location evidence="1">Cell membrane</location>
        <topology evidence="1">Multi-pass membrane protein</topology>
    </subcellularLocation>
</comment>
<dbReference type="PANTHER" id="PTHR33452">
    <property type="entry name" value="OXIDOREDUCTASE CATD-RELATED"/>
    <property type="match status" value="1"/>
</dbReference>
<reference evidence="8 9" key="1">
    <citation type="submission" date="2022-10" db="EMBL/GenBank/DDBJ databases">
        <title>Defluviimonas sp. nov., isolated from ocean surface water.</title>
        <authorList>
            <person name="He W."/>
            <person name="Wang L."/>
            <person name="Zhang D.-F."/>
        </authorList>
    </citation>
    <scope>NUCLEOTIDE SEQUENCE [LARGE SCALE GENOMIC DNA]</scope>
    <source>
        <strain evidence="8 9">WL0002</strain>
    </source>
</reference>
<accession>A0ABT2ZFZ5</accession>
<feature type="transmembrane region" description="Helical" evidence="7">
    <location>
        <begin position="100"/>
        <end position="122"/>
    </location>
</feature>
<evidence type="ECO:0000256" key="6">
    <source>
        <dbReference type="ARBA" id="ARBA00023136"/>
    </source>
</evidence>
<keyword evidence="3" id="KW-1003">Cell membrane</keyword>
<dbReference type="InterPro" id="IPR032808">
    <property type="entry name" value="DoxX"/>
</dbReference>
<evidence type="ECO:0000313" key="9">
    <source>
        <dbReference type="Proteomes" id="UP001652542"/>
    </source>
</evidence>
<proteinExistence type="inferred from homology"/>
<dbReference type="RefSeq" id="WP_263735730.1">
    <property type="nucleotide sequence ID" value="NZ_JAOWKY010000004.1"/>
</dbReference>
<keyword evidence="6 7" id="KW-0472">Membrane</keyword>
<protein>
    <submittedName>
        <fullName evidence="8">DoxX family protein</fullName>
    </submittedName>
</protein>
<dbReference type="EMBL" id="JAOWKY010000004">
    <property type="protein sequence ID" value="MCV2870062.1"/>
    <property type="molecule type" value="Genomic_DNA"/>
</dbReference>
<keyword evidence="5 7" id="KW-1133">Transmembrane helix</keyword>
<keyword evidence="9" id="KW-1185">Reference proteome</keyword>
<evidence type="ECO:0000256" key="7">
    <source>
        <dbReference type="SAM" id="Phobius"/>
    </source>
</evidence>
<evidence type="ECO:0000256" key="4">
    <source>
        <dbReference type="ARBA" id="ARBA00022692"/>
    </source>
</evidence>
<organism evidence="8 9">
    <name type="scientific">Albidovulum marisflavi</name>
    <dbReference type="NCBI Taxonomy" id="2984159"/>
    <lineage>
        <taxon>Bacteria</taxon>
        <taxon>Pseudomonadati</taxon>
        <taxon>Pseudomonadota</taxon>
        <taxon>Alphaproteobacteria</taxon>
        <taxon>Rhodobacterales</taxon>
        <taxon>Paracoccaceae</taxon>
        <taxon>Albidovulum</taxon>
    </lineage>
</organism>
<dbReference type="InterPro" id="IPR051907">
    <property type="entry name" value="DoxX-like_oxidoreductase"/>
</dbReference>
<feature type="transmembrane region" description="Helical" evidence="7">
    <location>
        <begin position="41"/>
        <end position="64"/>
    </location>
</feature>